<gene>
    <name evidence="4" type="ORF">PsYK624_160390</name>
</gene>
<dbReference type="Pfam" id="PF13862">
    <property type="entry name" value="BCCIP"/>
    <property type="match status" value="1"/>
</dbReference>
<evidence type="ECO:0000313" key="5">
    <source>
        <dbReference type="Proteomes" id="UP000703269"/>
    </source>
</evidence>
<dbReference type="PIRSF" id="PIRSF028983">
    <property type="entry name" value="BCP1"/>
    <property type="match status" value="1"/>
</dbReference>
<comment type="function">
    <text evidence="2">Involved in nuclear export, actin cytoskeleton organization and vesicular transport.</text>
</comment>
<feature type="region of interest" description="Disordered" evidence="3">
    <location>
        <begin position="198"/>
        <end position="220"/>
    </location>
</feature>
<dbReference type="PANTHER" id="PTHR13261:SF0">
    <property type="entry name" value="BRCA2 AND CDKN1A-INTERACTING PROTEIN"/>
    <property type="match status" value="1"/>
</dbReference>
<accession>A0A9P3GQ22</accession>
<reference evidence="4 5" key="1">
    <citation type="submission" date="2021-08" db="EMBL/GenBank/DDBJ databases">
        <title>Draft Genome Sequence of Phanerochaete sordida strain YK-624.</title>
        <authorList>
            <person name="Mori T."/>
            <person name="Dohra H."/>
            <person name="Suzuki T."/>
            <person name="Kawagishi H."/>
            <person name="Hirai H."/>
        </authorList>
    </citation>
    <scope>NUCLEOTIDE SEQUENCE [LARGE SCALE GENOMIC DNA]</scope>
    <source>
        <strain evidence="4 5">YK-624</strain>
    </source>
</reference>
<evidence type="ECO:0000256" key="3">
    <source>
        <dbReference type="SAM" id="MobiDB-lite"/>
    </source>
</evidence>
<dbReference type="GO" id="GO:0005634">
    <property type="term" value="C:nucleus"/>
    <property type="evidence" value="ECO:0007669"/>
    <property type="project" value="UniProtKB-SubCell"/>
</dbReference>
<evidence type="ECO:0000256" key="2">
    <source>
        <dbReference type="PIRNR" id="PIRNR028983"/>
    </source>
</evidence>
<keyword evidence="2" id="KW-0653">Protein transport</keyword>
<evidence type="ECO:0000313" key="4">
    <source>
        <dbReference type="EMBL" id="GJE99768.1"/>
    </source>
</evidence>
<dbReference type="AlphaFoldDB" id="A0A9P3GQ22"/>
<keyword evidence="2" id="KW-0539">Nucleus</keyword>
<dbReference type="OrthoDB" id="27543at2759"/>
<dbReference type="GO" id="GO:0015031">
    <property type="term" value="P:protein transport"/>
    <property type="evidence" value="ECO:0007669"/>
    <property type="project" value="UniProtKB-KW"/>
</dbReference>
<comment type="caution">
    <text evidence="4">The sequence shown here is derived from an EMBL/GenBank/DDBJ whole genome shotgun (WGS) entry which is preliminary data.</text>
</comment>
<comment type="subcellular location">
    <subcellularLocation>
        <location evidence="2">Nucleus</location>
    </subcellularLocation>
</comment>
<organism evidence="4 5">
    <name type="scientific">Phanerochaete sordida</name>
    <dbReference type="NCBI Taxonomy" id="48140"/>
    <lineage>
        <taxon>Eukaryota</taxon>
        <taxon>Fungi</taxon>
        <taxon>Dikarya</taxon>
        <taxon>Basidiomycota</taxon>
        <taxon>Agaricomycotina</taxon>
        <taxon>Agaricomycetes</taxon>
        <taxon>Polyporales</taxon>
        <taxon>Phanerochaetaceae</taxon>
        <taxon>Phanerochaete</taxon>
    </lineage>
</organism>
<dbReference type="PANTHER" id="PTHR13261">
    <property type="entry name" value="BRCA2 AND CDKN1A INTERACTING PROTEIN"/>
    <property type="match status" value="1"/>
</dbReference>
<keyword evidence="5" id="KW-1185">Reference proteome</keyword>
<dbReference type="InterPro" id="IPR025602">
    <property type="entry name" value="BCP1_family"/>
</dbReference>
<protein>
    <recommendedName>
        <fullName evidence="2">Protein BCP1</fullName>
    </recommendedName>
</protein>
<sequence length="280" mass="31679">MSKRKQEDQELESDDGDVSLVDVDFDFFDPNPEVDYLAIKRLANQLFQGDAEQLQVHDLTDLILSQPRVGTTIKCDGKESDPYAVLTVLNLQRHQDRPCIKAITEYALKGSGMNDKFHAALHELLGPAGLQSANHVGLVFSERLINMPVQLMPPTYRMLEEELRWAVEDNEPFRFSHYLFISQTYRLSSEEAAELEATASRSKRQKGASKPKQEGVTPVHPEDEEIAQFATHIVDFPYTNTQPRDNESFGLDTSLRMMLVPAERFPQIVQAIAETYPAPS</sequence>
<proteinExistence type="inferred from homology"/>
<keyword evidence="2" id="KW-0813">Transport</keyword>
<dbReference type="EMBL" id="BPQB01000119">
    <property type="protein sequence ID" value="GJE99768.1"/>
    <property type="molecule type" value="Genomic_DNA"/>
</dbReference>
<evidence type="ECO:0000256" key="1">
    <source>
        <dbReference type="ARBA" id="ARBA00006781"/>
    </source>
</evidence>
<comment type="similarity">
    <text evidence="1 2">Belongs to the BCP1 family.</text>
</comment>
<dbReference type="Proteomes" id="UP000703269">
    <property type="component" value="Unassembled WGS sequence"/>
</dbReference>
<name>A0A9P3GQ22_9APHY</name>